<keyword evidence="2" id="KW-1185">Reference proteome</keyword>
<dbReference type="SUPFAM" id="SSF53335">
    <property type="entry name" value="S-adenosyl-L-methionine-dependent methyltransferases"/>
    <property type="match status" value="1"/>
</dbReference>
<evidence type="ECO:0000313" key="2">
    <source>
        <dbReference type="Proteomes" id="UP000266723"/>
    </source>
</evidence>
<protein>
    <recommendedName>
        <fullName evidence="3">Amine oxidase domain-containing protein</fullName>
    </recommendedName>
</protein>
<dbReference type="Proteomes" id="UP000266723">
    <property type="component" value="Unassembled WGS sequence"/>
</dbReference>
<dbReference type="InterPro" id="IPR036188">
    <property type="entry name" value="FAD/NAD-bd_sf"/>
</dbReference>
<proteinExistence type="predicted"/>
<dbReference type="PANTHER" id="PTHR43675:SF30">
    <property type="entry name" value="CYCLOPROPANE-FATTY-ACYL-PHOSPHOLIPID SYNTHASE"/>
    <property type="match status" value="1"/>
</dbReference>
<gene>
    <name evidence="1" type="ORF">DY000_02022856</name>
</gene>
<dbReference type="InterPro" id="IPR026669">
    <property type="entry name" value="Arsenite_MeTrfase-like"/>
</dbReference>
<dbReference type="Gene3D" id="3.40.50.150">
    <property type="entry name" value="Vaccinia Virus protein VP39"/>
    <property type="match status" value="1"/>
</dbReference>
<dbReference type="EMBL" id="QGKV02000299">
    <property type="protein sequence ID" value="KAF3591713.1"/>
    <property type="molecule type" value="Genomic_DNA"/>
</dbReference>
<dbReference type="Pfam" id="PF02353">
    <property type="entry name" value="CMAS"/>
    <property type="match status" value="1"/>
</dbReference>
<reference evidence="1 2" key="1">
    <citation type="journal article" date="2020" name="BMC Genomics">
        <title>Intraspecific diversification of the crop wild relative Brassica cretica Lam. using demographic model selection.</title>
        <authorList>
            <person name="Kioukis A."/>
            <person name="Michalopoulou V.A."/>
            <person name="Briers L."/>
            <person name="Pirintsos S."/>
            <person name="Studholme D.J."/>
            <person name="Pavlidis P."/>
            <person name="Sarris P.F."/>
        </authorList>
    </citation>
    <scope>NUCLEOTIDE SEQUENCE [LARGE SCALE GENOMIC DNA]</scope>
    <source>
        <strain evidence="2">cv. PFS-1207/04</strain>
    </source>
</reference>
<dbReference type="InterPro" id="IPR029063">
    <property type="entry name" value="SAM-dependent_MTases_sf"/>
</dbReference>
<accession>A0ABQ7E5D2</accession>
<comment type="caution">
    <text evidence="1">The sequence shown here is derived from an EMBL/GenBank/DDBJ whole genome shotgun (WGS) entry which is preliminary data.</text>
</comment>
<evidence type="ECO:0000313" key="1">
    <source>
        <dbReference type="EMBL" id="KAF3591713.1"/>
    </source>
</evidence>
<dbReference type="SUPFAM" id="SSF51905">
    <property type="entry name" value="FAD/NAD(P)-binding domain"/>
    <property type="match status" value="1"/>
</dbReference>
<dbReference type="PANTHER" id="PTHR43675">
    <property type="entry name" value="ARSENITE METHYLTRANSFERASE"/>
    <property type="match status" value="1"/>
</dbReference>
<organism evidence="1 2">
    <name type="scientific">Brassica cretica</name>
    <name type="common">Mustard</name>
    <dbReference type="NCBI Taxonomy" id="69181"/>
    <lineage>
        <taxon>Eukaryota</taxon>
        <taxon>Viridiplantae</taxon>
        <taxon>Streptophyta</taxon>
        <taxon>Embryophyta</taxon>
        <taxon>Tracheophyta</taxon>
        <taxon>Spermatophyta</taxon>
        <taxon>Magnoliopsida</taxon>
        <taxon>eudicotyledons</taxon>
        <taxon>Gunneridae</taxon>
        <taxon>Pentapetalae</taxon>
        <taxon>rosids</taxon>
        <taxon>malvids</taxon>
        <taxon>Brassicales</taxon>
        <taxon>Brassicaceae</taxon>
        <taxon>Brassiceae</taxon>
        <taxon>Brassica</taxon>
    </lineage>
</organism>
<sequence>SDLVLAYQVRAELERLGCKIRTSCDIKSVLTSDDGRVTVTSGDGSEEVFDKCILAMHAPDALRLLGEQVTFDETRVLGAFRYVYSDIYLHHDTDLMPRNQAAWSAWNFLGSTEKKVCVTYWLNILQNLGEDREPFFVTLNPDQTPKKTLLKWTTGHPVPSVAALTASQELHKIQGKRNIWFCGAYQVLLIFVFQAGMAAARGLLGKEAALLDNPRHMVLSLTETGARLFVTRILEEGGTMFNFEGKDPTCPLKSVLKIHSPQFYWKVMTQADLGLADAYINGDFSFVDRDSGLLNFMMQFGCFSEMLEAVGHEFMEMFFSRCEAALAENGLMVLQFISIPEERYNEYRLSSDFIKEYIFPGGCLPSLARVTSAMSSSSRLCIEHVENIGIHYYQTLRMWRKNFLDRQKPIIALGFDDKFIRTWEYYFDYCAAGFKTLTLGNYQVVFSRPGNVAAFADSYKGFPSAYYVA</sequence>
<name>A0ABQ7E5D2_BRACR</name>
<evidence type="ECO:0008006" key="3">
    <source>
        <dbReference type="Google" id="ProtNLM"/>
    </source>
</evidence>
<feature type="non-terminal residue" evidence="1">
    <location>
        <position position="1"/>
    </location>
</feature>